<protein>
    <recommendedName>
        <fullName evidence="1">Reverse transcriptase zinc-binding domain-containing protein</fullName>
    </recommendedName>
</protein>
<feature type="domain" description="Reverse transcriptase zinc-binding" evidence="1">
    <location>
        <begin position="55"/>
        <end position="116"/>
    </location>
</feature>
<dbReference type="AlphaFoldDB" id="A0A2Z6N9L6"/>
<evidence type="ECO:0000313" key="3">
    <source>
        <dbReference type="Proteomes" id="UP000242715"/>
    </source>
</evidence>
<organism evidence="2 3">
    <name type="scientific">Trifolium subterraneum</name>
    <name type="common">Subterranean clover</name>
    <dbReference type="NCBI Taxonomy" id="3900"/>
    <lineage>
        <taxon>Eukaryota</taxon>
        <taxon>Viridiplantae</taxon>
        <taxon>Streptophyta</taxon>
        <taxon>Embryophyta</taxon>
        <taxon>Tracheophyta</taxon>
        <taxon>Spermatophyta</taxon>
        <taxon>Magnoliopsida</taxon>
        <taxon>eudicotyledons</taxon>
        <taxon>Gunneridae</taxon>
        <taxon>Pentapetalae</taxon>
        <taxon>rosids</taxon>
        <taxon>fabids</taxon>
        <taxon>Fabales</taxon>
        <taxon>Fabaceae</taxon>
        <taxon>Papilionoideae</taxon>
        <taxon>50 kb inversion clade</taxon>
        <taxon>NPAAA clade</taxon>
        <taxon>Hologalegina</taxon>
        <taxon>IRL clade</taxon>
        <taxon>Trifolieae</taxon>
        <taxon>Trifolium</taxon>
    </lineage>
</organism>
<proteinExistence type="predicted"/>
<name>A0A2Z6N9L6_TRISU</name>
<sequence>MGEERGCGGDSCGRGRRSCWGSDRPYSLTSLCRLTLQIDGYGSGVMRQLLFGIYSQVPLKVSILTWRLLRDRLPIKVNLSTRGIISVVDHYCVSDCGEAETAQHLFLSCSTFGSLWSLLSSWIGSSLVTAQTLPDHFVQFTISAGVIRARRSFMQLIWLVCVWVGGQNETTDCSEVQQTLHFICWTRSKKFLIGG</sequence>
<reference evidence="3" key="1">
    <citation type="journal article" date="2017" name="Front. Plant Sci.">
        <title>Climate Clever Clovers: New Paradigm to Reduce the Environmental Footprint of Ruminants by Breeding Low Methanogenic Forages Utilizing Haplotype Variation.</title>
        <authorList>
            <person name="Kaur P."/>
            <person name="Appels R."/>
            <person name="Bayer P.E."/>
            <person name="Keeble-Gagnere G."/>
            <person name="Wang J."/>
            <person name="Hirakawa H."/>
            <person name="Shirasawa K."/>
            <person name="Vercoe P."/>
            <person name="Stefanova K."/>
            <person name="Durmic Z."/>
            <person name="Nichols P."/>
            <person name="Revell C."/>
            <person name="Isobe S.N."/>
            <person name="Edwards D."/>
            <person name="Erskine W."/>
        </authorList>
    </citation>
    <scope>NUCLEOTIDE SEQUENCE [LARGE SCALE GENOMIC DNA]</scope>
    <source>
        <strain evidence="3">cv. Daliak</strain>
    </source>
</reference>
<accession>A0A2Z6N9L6</accession>
<evidence type="ECO:0000259" key="1">
    <source>
        <dbReference type="Pfam" id="PF13966"/>
    </source>
</evidence>
<dbReference type="InterPro" id="IPR026960">
    <property type="entry name" value="RVT-Znf"/>
</dbReference>
<dbReference type="EMBL" id="DF973325">
    <property type="protein sequence ID" value="GAU25917.1"/>
    <property type="molecule type" value="Genomic_DNA"/>
</dbReference>
<gene>
    <name evidence="2" type="ORF">TSUD_16550</name>
</gene>
<keyword evidence="3" id="KW-1185">Reference proteome</keyword>
<evidence type="ECO:0000313" key="2">
    <source>
        <dbReference type="EMBL" id="GAU25917.1"/>
    </source>
</evidence>
<dbReference type="Proteomes" id="UP000242715">
    <property type="component" value="Unassembled WGS sequence"/>
</dbReference>
<dbReference type="Pfam" id="PF13966">
    <property type="entry name" value="zf-RVT"/>
    <property type="match status" value="1"/>
</dbReference>
<dbReference type="OrthoDB" id="1436790at2759"/>